<evidence type="ECO:0000256" key="1">
    <source>
        <dbReference type="ARBA" id="ARBA00004141"/>
    </source>
</evidence>
<feature type="transmembrane region" description="Helical" evidence="5">
    <location>
        <begin position="254"/>
        <end position="276"/>
    </location>
</feature>
<dbReference type="Pfam" id="PF12698">
    <property type="entry name" value="ABC2_membrane_3"/>
    <property type="match status" value="1"/>
</dbReference>
<dbReference type="EMBL" id="PDLH01000007">
    <property type="protein sequence ID" value="PHH00664.1"/>
    <property type="molecule type" value="Genomic_DNA"/>
</dbReference>
<feature type="transmembrane region" description="Helical" evidence="5">
    <location>
        <begin position="285"/>
        <end position="304"/>
    </location>
</feature>
<reference evidence="7" key="1">
    <citation type="submission" date="2014-08" db="EMBL/GenBank/DDBJ databases">
        <authorList>
            <person name="Kubiak A."/>
            <person name="Poehlein A."/>
            <person name="Daniel R."/>
            <person name="Minton N.P."/>
        </authorList>
    </citation>
    <scope>NUCLEOTIDE SEQUENCE</scope>
    <source>
        <strain evidence="7">NCIMB 10696</strain>
    </source>
</reference>
<evidence type="ECO:0000256" key="3">
    <source>
        <dbReference type="ARBA" id="ARBA00022989"/>
    </source>
</evidence>
<dbReference type="Proteomes" id="UP000223854">
    <property type="component" value="Unassembled WGS sequence"/>
</dbReference>
<evidence type="ECO:0000313" key="10">
    <source>
        <dbReference type="Proteomes" id="UP000033052"/>
    </source>
</evidence>
<dbReference type="KEGG" id="cld:CLSPO_c14240"/>
<dbReference type="GO" id="GO:0140359">
    <property type="term" value="F:ABC-type transporter activity"/>
    <property type="evidence" value="ECO:0007669"/>
    <property type="project" value="InterPro"/>
</dbReference>
<organism evidence="8 12">
    <name type="scientific">Clostridium sporogenes</name>
    <dbReference type="NCBI Taxonomy" id="1509"/>
    <lineage>
        <taxon>Bacteria</taxon>
        <taxon>Bacillati</taxon>
        <taxon>Bacillota</taxon>
        <taxon>Clostridia</taxon>
        <taxon>Eubacteriales</taxon>
        <taxon>Clostridiaceae</taxon>
        <taxon>Clostridium</taxon>
    </lineage>
</organism>
<keyword evidence="11" id="KW-1185">Reference proteome</keyword>
<evidence type="ECO:0000313" key="8">
    <source>
        <dbReference type="EMBL" id="NFR60905.1"/>
    </source>
</evidence>
<evidence type="ECO:0000313" key="11">
    <source>
        <dbReference type="Proteomes" id="UP000223854"/>
    </source>
</evidence>
<evidence type="ECO:0000313" key="9">
    <source>
        <dbReference type="EMBL" id="PHH00664.1"/>
    </source>
</evidence>
<evidence type="ECO:0000313" key="12">
    <source>
        <dbReference type="Proteomes" id="UP000486601"/>
    </source>
</evidence>
<dbReference type="Proteomes" id="UP000033052">
    <property type="component" value="Chromosome"/>
</dbReference>
<keyword evidence="3 5" id="KW-1133">Transmembrane helix</keyword>
<evidence type="ECO:0000256" key="4">
    <source>
        <dbReference type="ARBA" id="ARBA00023136"/>
    </source>
</evidence>
<dbReference type="Proteomes" id="UP000486601">
    <property type="component" value="Unassembled WGS sequence"/>
</dbReference>
<keyword evidence="2 5" id="KW-0812">Transmembrane</keyword>
<proteinExistence type="predicted"/>
<evidence type="ECO:0000259" key="6">
    <source>
        <dbReference type="Pfam" id="PF12698"/>
    </source>
</evidence>
<reference evidence="7 10" key="2">
    <citation type="journal article" date="2015" name="PLoS ONE">
        <title>A universal mariner transposon system for forward genetic studies in the genus clostridium.</title>
        <authorList>
            <person name="Zhang Y."/>
            <person name="Grosse-Honebrink A."/>
            <person name="Minton N.P."/>
        </authorList>
    </citation>
    <scope>NUCLEOTIDE SEQUENCE [LARGE SCALE GENOMIC DNA]</scope>
    <source>
        <strain evidence="7 10">NCIMB 10696</strain>
    </source>
</reference>
<dbReference type="AlphaFoldDB" id="A0A7X5SXB2"/>
<comment type="subcellular location">
    <subcellularLocation>
        <location evidence="1">Membrane</location>
        <topology evidence="1">Multi-pass membrane protein</topology>
    </subcellularLocation>
</comment>
<evidence type="ECO:0000256" key="2">
    <source>
        <dbReference type="ARBA" id="ARBA00022692"/>
    </source>
</evidence>
<reference evidence="9 11" key="3">
    <citation type="submission" date="2017-09" db="EMBL/GenBank/DDBJ databases">
        <title>FDA dAtabase for Regulatory Grade micrObial Sequences (FDA-ARGOS): Supporting development and validation of Infectious Disease Dx tests.</title>
        <authorList>
            <person name="Kerrigan L."/>
            <person name="Long C."/>
            <person name="Tallon L.J."/>
            <person name="Sadzewicz L."/>
            <person name="Ott S."/>
            <person name="Zhao X."/>
            <person name="Nagaraj S."/>
            <person name="Vavikolanu K."/>
            <person name="Aluvathingal J."/>
            <person name="Nadendla S."/>
            <person name="Sichtig H."/>
        </authorList>
    </citation>
    <scope>NUCLEOTIDE SEQUENCE [LARGE SCALE GENOMIC DNA]</scope>
    <source>
        <strain evidence="9 11">FDAARGOS_423</strain>
    </source>
</reference>
<dbReference type="Gene3D" id="3.40.1710.10">
    <property type="entry name" value="abc type-2 transporter like domain"/>
    <property type="match status" value="1"/>
</dbReference>
<feature type="transmembrane region" description="Helical" evidence="5">
    <location>
        <begin position="177"/>
        <end position="200"/>
    </location>
</feature>
<dbReference type="GeneID" id="92938140"/>
<dbReference type="InterPro" id="IPR013525">
    <property type="entry name" value="ABC2_TM"/>
</dbReference>
<gene>
    <name evidence="7" type="ORF">CLSPO_c14240</name>
    <name evidence="9" type="ORF">CRX47_12680</name>
    <name evidence="8" type="ORF">FDF70_05170</name>
</gene>
<dbReference type="EMBL" id="SXCS01000002">
    <property type="protein sequence ID" value="NFR60905.1"/>
    <property type="molecule type" value="Genomic_DNA"/>
</dbReference>
<evidence type="ECO:0000256" key="5">
    <source>
        <dbReference type="SAM" id="Phobius"/>
    </source>
</evidence>
<dbReference type="InterPro" id="IPR052902">
    <property type="entry name" value="ABC-2_transporter"/>
</dbReference>
<evidence type="ECO:0000313" key="7">
    <source>
        <dbReference type="EMBL" id="AKC62144.1"/>
    </source>
</evidence>
<dbReference type="PANTHER" id="PTHR43027">
    <property type="entry name" value="DOXORUBICIN RESISTANCE ABC TRANSPORTER PERMEASE PROTEIN DRRC-RELATED"/>
    <property type="match status" value="1"/>
</dbReference>
<feature type="transmembrane region" description="Helical" evidence="5">
    <location>
        <begin position="20"/>
        <end position="39"/>
    </location>
</feature>
<keyword evidence="4 5" id="KW-0472">Membrane</keyword>
<reference evidence="8 12" key="4">
    <citation type="submission" date="2019-04" db="EMBL/GenBank/DDBJ databases">
        <title>Genome sequencing of Clostridium botulinum Groups I-IV and Clostridium butyricum.</title>
        <authorList>
            <person name="Brunt J."/>
            <person name="Van Vliet A.H.M."/>
            <person name="Stringer S.C."/>
            <person name="Carter A.T."/>
            <person name="Peck M.W."/>
        </authorList>
    </citation>
    <scope>NUCLEOTIDE SEQUENCE [LARGE SCALE GENOMIC DNA]</scope>
    <source>
        <strain evidence="8 12">IFR 18/108</strain>
    </source>
</reference>
<dbReference type="GO" id="GO:0016020">
    <property type="term" value="C:membrane"/>
    <property type="evidence" value="ECO:0007669"/>
    <property type="project" value="UniProtKB-SubCell"/>
</dbReference>
<feature type="domain" description="ABC-2 type transporter transmembrane" evidence="6">
    <location>
        <begin position="21"/>
        <end position="354"/>
    </location>
</feature>
<dbReference type="PANTHER" id="PTHR43027:SF1">
    <property type="entry name" value="DOXORUBICIN RESISTANCE ABC TRANSPORTER PERMEASE PROTEIN DRRC-RELATED"/>
    <property type="match status" value="1"/>
</dbReference>
<protein>
    <submittedName>
        <fullName evidence="8">ABC transporter permease</fullName>
    </submittedName>
    <submittedName>
        <fullName evidence="7">ABC-2 family transporter protein</fullName>
    </submittedName>
</protein>
<dbReference type="RefSeq" id="WP_003490971.1">
    <property type="nucleotide sequence ID" value="NZ_CBCRVC010000033.1"/>
</dbReference>
<name>A0A7X5SXB2_CLOSG</name>
<feature type="transmembrane region" description="Helical" evidence="5">
    <location>
        <begin position="221"/>
        <end position="248"/>
    </location>
</feature>
<feature type="transmembrane region" description="Helical" evidence="5">
    <location>
        <begin position="337"/>
        <end position="357"/>
    </location>
</feature>
<dbReference type="EMBL" id="CP009225">
    <property type="protein sequence ID" value="AKC62144.1"/>
    <property type="molecule type" value="Genomic_DNA"/>
</dbReference>
<accession>A0A7X5SXB2</accession>
<sequence>MKILRYGFIQFKRMIKDIKVIGFMLIMPLVVISIINFGIKSSGGSTVMVDVAFNVEDTGKYGKQLLEELKIPKKSIFYNNKDKAMESLNKNDVVGIYEIPKDFSEKIKKGKKPEIKSYKKEVGNGTLPIEKSLNDNINKKVRENLLTNKNIIKNKDELDKNSVKTIIENTKNMEKEVFLVLSLIINFIIFSANNVSSEILNFKKQNILKRAITTSNRGFEIIGGVYLGMILIQSFVYMSVYICGKFIIGYSFDNLAFILINTIVASIFSVSLGVFVTRLFQNESVVALIVNIIGISTTFVSLYSTGLSMSKPSWILLNIGKFTPQYWIFNSIKYSSIFPNIFIVMLMSLVLFTAGNIKVRDFATN</sequence>